<feature type="non-terminal residue" evidence="8">
    <location>
        <position position="1"/>
    </location>
</feature>
<evidence type="ECO:0000256" key="4">
    <source>
        <dbReference type="ARBA" id="ARBA00022759"/>
    </source>
</evidence>
<dbReference type="Pfam" id="PF02265">
    <property type="entry name" value="S1-P1_nuclease"/>
    <property type="match status" value="1"/>
</dbReference>
<dbReference type="GO" id="GO:0016788">
    <property type="term" value="F:hydrolase activity, acting on ester bonds"/>
    <property type="evidence" value="ECO:0007669"/>
    <property type="project" value="InterPro"/>
</dbReference>
<accession>A0A7J6SZN4</accession>
<organism evidence="8 9">
    <name type="scientific">Perkinsus olseni</name>
    <name type="common">Perkinsus atlanticus</name>
    <dbReference type="NCBI Taxonomy" id="32597"/>
    <lineage>
        <taxon>Eukaryota</taxon>
        <taxon>Sar</taxon>
        <taxon>Alveolata</taxon>
        <taxon>Perkinsozoa</taxon>
        <taxon>Perkinsea</taxon>
        <taxon>Perkinsida</taxon>
        <taxon>Perkinsidae</taxon>
        <taxon>Perkinsus</taxon>
    </lineage>
</organism>
<evidence type="ECO:0000313" key="8">
    <source>
        <dbReference type="EMBL" id="KAF4738303.1"/>
    </source>
</evidence>
<evidence type="ECO:0000256" key="6">
    <source>
        <dbReference type="ARBA" id="ARBA00023157"/>
    </source>
</evidence>
<dbReference type="InterPro" id="IPR003154">
    <property type="entry name" value="S1/P1nuclease"/>
</dbReference>
<dbReference type="SUPFAM" id="SSF48537">
    <property type="entry name" value="Phospholipase C/P1 nuclease"/>
    <property type="match status" value="1"/>
</dbReference>
<comment type="similarity">
    <text evidence="1">Belongs to the nuclease type I family.</text>
</comment>
<name>A0A7J6SZN4_PEROL</name>
<keyword evidence="4" id="KW-0255">Endonuclease</keyword>
<dbReference type="GO" id="GO:0046872">
    <property type="term" value="F:metal ion binding"/>
    <property type="evidence" value="ECO:0007669"/>
    <property type="project" value="UniProtKB-KW"/>
</dbReference>
<keyword evidence="7" id="KW-0325">Glycoprotein</keyword>
<dbReference type="PANTHER" id="PTHR33146">
    <property type="entry name" value="ENDONUCLEASE 4"/>
    <property type="match status" value="1"/>
</dbReference>
<keyword evidence="3" id="KW-0479">Metal-binding</keyword>
<feature type="non-terminal residue" evidence="8">
    <location>
        <position position="207"/>
    </location>
</feature>
<evidence type="ECO:0000256" key="1">
    <source>
        <dbReference type="ARBA" id="ARBA00009547"/>
    </source>
</evidence>
<evidence type="ECO:0000256" key="7">
    <source>
        <dbReference type="ARBA" id="ARBA00023180"/>
    </source>
</evidence>
<dbReference type="InterPro" id="IPR008947">
    <property type="entry name" value="PLipase_C/P1_nuclease_dom_sf"/>
</dbReference>
<dbReference type="GO" id="GO:0003676">
    <property type="term" value="F:nucleic acid binding"/>
    <property type="evidence" value="ECO:0007669"/>
    <property type="project" value="InterPro"/>
</dbReference>
<sequence>YGQLLRESERRYHCGGVCEAGSPLFGWPLGTGKGGVVPPESAEDLLLEPCVKGIVEDLHQQASSNATVSLAAAIPLLLSGLCGSLICCSRAQKRLGRNRQRRPYQLASSGRANAWGQDGHFIIAAIAERIVSDRVIAGVNETLGRGQDMIGVAAWADTASHSAQYRWTAPLHYVDIPTRQCKMVYRRDCPNDFCVIGAIYNYTNRAV</sequence>
<evidence type="ECO:0000313" key="9">
    <source>
        <dbReference type="Proteomes" id="UP000553632"/>
    </source>
</evidence>
<comment type="caution">
    <text evidence="8">The sequence shown here is derived from an EMBL/GenBank/DDBJ whole genome shotgun (WGS) entry which is preliminary data.</text>
</comment>
<dbReference type="Gene3D" id="1.10.575.10">
    <property type="entry name" value="P1 Nuclease"/>
    <property type="match status" value="1"/>
</dbReference>
<evidence type="ECO:0000256" key="3">
    <source>
        <dbReference type="ARBA" id="ARBA00022723"/>
    </source>
</evidence>
<dbReference type="Proteomes" id="UP000553632">
    <property type="component" value="Unassembled WGS sequence"/>
</dbReference>
<evidence type="ECO:0000256" key="2">
    <source>
        <dbReference type="ARBA" id="ARBA00022722"/>
    </source>
</evidence>
<keyword evidence="5" id="KW-0378">Hydrolase</keyword>
<dbReference type="EMBL" id="JABANO010014582">
    <property type="protein sequence ID" value="KAF4738303.1"/>
    <property type="molecule type" value="Genomic_DNA"/>
</dbReference>
<reference evidence="8 9" key="1">
    <citation type="submission" date="2020-04" db="EMBL/GenBank/DDBJ databases">
        <title>Perkinsus olseni comparative genomics.</title>
        <authorList>
            <person name="Bogema D.R."/>
        </authorList>
    </citation>
    <scope>NUCLEOTIDE SEQUENCE [LARGE SCALE GENOMIC DNA]</scope>
    <source>
        <strain evidence="8 9">ATCC PRA-207</strain>
    </source>
</reference>
<evidence type="ECO:0000256" key="5">
    <source>
        <dbReference type="ARBA" id="ARBA00022801"/>
    </source>
</evidence>
<keyword evidence="9" id="KW-1185">Reference proteome</keyword>
<gene>
    <name evidence="8" type="ORF">FOZ63_008674</name>
</gene>
<dbReference type="GO" id="GO:0006308">
    <property type="term" value="P:DNA catabolic process"/>
    <property type="evidence" value="ECO:0007669"/>
    <property type="project" value="InterPro"/>
</dbReference>
<dbReference type="AlphaFoldDB" id="A0A7J6SZN4"/>
<dbReference type="PANTHER" id="PTHR33146:SF26">
    <property type="entry name" value="ENDONUCLEASE 4"/>
    <property type="match status" value="1"/>
</dbReference>
<proteinExistence type="inferred from homology"/>
<protein>
    <submittedName>
        <fullName evidence="8">Uncharacterized protein</fullName>
    </submittedName>
</protein>
<keyword evidence="6" id="KW-1015">Disulfide bond</keyword>
<keyword evidence="2" id="KW-0540">Nuclease</keyword>
<dbReference type="GO" id="GO:0004519">
    <property type="term" value="F:endonuclease activity"/>
    <property type="evidence" value="ECO:0007669"/>
    <property type="project" value="UniProtKB-KW"/>
</dbReference>